<gene>
    <name evidence="4" type="ORF">OKA104_LOCUS27604</name>
    <name evidence="3" type="ORF">VCS650_LOCUS26705</name>
</gene>
<evidence type="ECO:0000256" key="2">
    <source>
        <dbReference type="PROSITE-ProRule" id="PRU00504"/>
    </source>
</evidence>
<evidence type="ECO:0000313" key="5">
    <source>
        <dbReference type="Proteomes" id="UP000663891"/>
    </source>
</evidence>
<dbReference type="InterPro" id="IPR011042">
    <property type="entry name" value="6-blade_b-propeller_TolB-like"/>
</dbReference>
<dbReference type="Proteomes" id="UP000663891">
    <property type="component" value="Unassembled WGS sequence"/>
</dbReference>
<feature type="repeat" description="NHL" evidence="2">
    <location>
        <begin position="93"/>
        <end position="131"/>
    </location>
</feature>
<dbReference type="OrthoDB" id="342730at2759"/>
<dbReference type="InterPro" id="IPR001258">
    <property type="entry name" value="NHL_repeat"/>
</dbReference>
<evidence type="ECO:0000313" key="4">
    <source>
        <dbReference type="EMBL" id="CAF3962233.1"/>
    </source>
</evidence>
<dbReference type="GO" id="GO:0043161">
    <property type="term" value="P:proteasome-mediated ubiquitin-dependent protein catabolic process"/>
    <property type="evidence" value="ECO:0007669"/>
    <property type="project" value="TreeGrafter"/>
</dbReference>
<dbReference type="GO" id="GO:0008270">
    <property type="term" value="F:zinc ion binding"/>
    <property type="evidence" value="ECO:0007669"/>
    <property type="project" value="UniProtKB-KW"/>
</dbReference>
<dbReference type="GO" id="GO:0000209">
    <property type="term" value="P:protein polyubiquitination"/>
    <property type="evidence" value="ECO:0007669"/>
    <property type="project" value="TreeGrafter"/>
</dbReference>
<keyword evidence="1" id="KW-0677">Repeat</keyword>
<dbReference type="EMBL" id="CAJOAY010002563">
    <property type="protein sequence ID" value="CAF3962233.1"/>
    <property type="molecule type" value="Genomic_DNA"/>
</dbReference>
<dbReference type="GO" id="GO:0061630">
    <property type="term" value="F:ubiquitin protein ligase activity"/>
    <property type="evidence" value="ECO:0007669"/>
    <property type="project" value="TreeGrafter"/>
</dbReference>
<organism evidence="3 5">
    <name type="scientific">Adineta steineri</name>
    <dbReference type="NCBI Taxonomy" id="433720"/>
    <lineage>
        <taxon>Eukaryota</taxon>
        <taxon>Metazoa</taxon>
        <taxon>Spiralia</taxon>
        <taxon>Gnathifera</taxon>
        <taxon>Rotifera</taxon>
        <taxon>Eurotatoria</taxon>
        <taxon>Bdelloidea</taxon>
        <taxon>Adinetida</taxon>
        <taxon>Adinetidae</taxon>
        <taxon>Adineta</taxon>
    </lineage>
</organism>
<comment type="caution">
    <text evidence="3">The sequence shown here is derived from an EMBL/GenBank/DDBJ whole genome shotgun (WGS) entry which is preliminary data.</text>
</comment>
<evidence type="ECO:0000256" key="1">
    <source>
        <dbReference type="ARBA" id="ARBA00022737"/>
    </source>
</evidence>
<dbReference type="AlphaFoldDB" id="A0A814XUW2"/>
<evidence type="ECO:0000313" key="3">
    <source>
        <dbReference type="EMBL" id="CAF1220791.1"/>
    </source>
</evidence>
<dbReference type="PROSITE" id="PS51125">
    <property type="entry name" value="NHL"/>
    <property type="match status" value="1"/>
</dbReference>
<dbReference type="Proteomes" id="UP000663881">
    <property type="component" value="Unassembled WGS sequence"/>
</dbReference>
<reference evidence="3" key="1">
    <citation type="submission" date="2021-02" db="EMBL/GenBank/DDBJ databases">
        <authorList>
            <person name="Nowell W R."/>
        </authorList>
    </citation>
    <scope>NUCLEOTIDE SEQUENCE</scope>
</reference>
<protein>
    <submittedName>
        <fullName evidence="3">Uncharacterized protein</fullName>
    </submittedName>
</protein>
<dbReference type="PANTHER" id="PTHR24104:SF25">
    <property type="entry name" value="PROTEIN LIN-41"/>
    <property type="match status" value="1"/>
</dbReference>
<sequence>MYVSYYDKIVKYSLHPNGTLISPQGTIIISKKIPNPDDYYDNPPSTLSEIGGCYDLFVVQSNGNLYVSDSPDHRILLLTLDSTEWIVVAGGKSKGSSANQLKEPHGIFVDQHETIYIADYGNHRIQKWQKNSISGSTIAGHKGIIVNRSADDLFHPIGLSVFSNGDMMISDFETGRRGRLIYWPFNSTKPKKTIINEIYNVPHGSKSEWFLSTGWQVDQSTGHLYISESWKQNSSVGTRIRKFAHLECKSKNT</sequence>
<dbReference type="SUPFAM" id="SSF101898">
    <property type="entry name" value="NHL repeat"/>
    <property type="match status" value="1"/>
</dbReference>
<dbReference type="Gene3D" id="2.120.10.30">
    <property type="entry name" value="TolB, C-terminal domain"/>
    <property type="match status" value="1"/>
</dbReference>
<accession>A0A814XUW2</accession>
<dbReference type="Pfam" id="PF01436">
    <property type="entry name" value="NHL"/>
    <property type="match status" value="1"/>
</dbReference>
<name>A0A814XUW2_9BILA</name>
<dbReference type="InterPro" id="IPR050952">
    <property type="entry name" value="TRIM-NHL_E3_ligases"/>
</dbReference>
<dbReference type="EMBL" id="CAJNON010000363">
    <property type="protein sequence ID" value="CAF1220791.1"/>
    <property type="molecule type" value="Genomic_DNA"/>
</dbReference>
<proteinExistence type="predicted"/>
<dbReference type="PANTHER" id="PTHR24104">
    <property type="entry name" value="E3 UBIQUITIN-PROTEIN LIGASE NHLRC1-RELATED"/>
    <property type="match status" value="1"/>
</dbReference>